<dbReference type="AlphaFoldDB" id="A0A392UMK5"/>
<reference evidence="2 3" key="1">
    <citation type="journal article" date="2018" name="Front. Plant Sci.">
        <title>Red Clover (Trifolium pratense) and Zigzag Clover (T. medium) - A Picture of Genomic Similarities and Differences.</title>
        <authorList>
            <person name="Dluhosova J."/>
            <person name="Istvanek J."/>
            <person name="Nedelnik J."/>
            <person name="Repkova J."/>
        </authorList>
    </citation>
    <scope>NUCLEOTIDE SEQUENCE [LARGE SCALE GENOMIC DNA]</scope>
    <source>
        <strain evidence="3">cv. 10/8</strain>
        <tissue evidence="2">Leaf</tissue>
    </source>
</reference>
<comment type="caution">
    <text evidence="2">The sequence shown here is derived from an EMBL/GenBank/DDBJ whole genome shotgun (WGS) entry which is preliminary data.</text>
</comment>
<dbReference type="EMBL" id="LXQA010843645">
    <property type="protein sequence ID" value="MCI73666.1"/>
    <property type="molecule type" value="Genomic_DNA"/>
</dbReference>
<keyword evidence="3" id="KW-1185">Reference proteome</keyword>
<feature type="region of interest" description="Disordered" evidence="1">
    <location>
        <begin position="1"/>
        <end position="41"/>
    </location>
</feature>
<evidence type="ECO:0000313" key="2">
    <source>
        <dbReference type="EMBL" id="MCI73666.1"/>
    </source>
</evidence>
<evidence type="ECO:0000256" key="1">
    <source>
        <dbReference type="SAM" id="MobiDB-lite"/>
    </source>
</evidence>
<name>A0A392UMK5_9FABA</name>
<sequence length="41" mass="4567">ITVSTETEKTTWAKWAKPDSLTGQSNPAEEPEILFSARQMS</sequence>
<proteinExistence type="predicted"/>
<protein>
    <submittedName>
        <fullName evidence="2">Uncharacterized protein</fullName>
    </submittedName>
</protein>
<accession>A0A392UMK5</accession>
<feature type="non-terminal residue" evidence="2">
    <location>
        <position position="1"/>
    </location>
</feature>
<evidence type="ECO:0000313" key="3">
    <source>
        <dbReference type="Proteomes" id="UP000265520"/>
    </source>
</evidence>
<organism evidence="2 3">
    <name type="scientific">Trifolium medium</name>
    <dbReference type="NCBI Taxonomy" id="97028"/>
    <lineage>
        <taxon>Eukaryota</taxon>
        <taxon>Viridiplantae</taxon>
        <taxon>Streptophyta</taxon>
        <taxon>Embryophyta</taxon>
        <taxon>Tracheophyta</taxon>
        <taxon>Spermatophyta</taxon>
        <taxon>Magnoliopsida</taxon>
        <taxon>eudicotyledons</taxon>
        <taxon>Gunneridae</taxon>
        <taxon>Pentapetalae</taxon>
        <taxon>rosids</taxon>
        <taxon>fabids</taxon>
        <taxon>Fabales</taxon>
        <taxon>Fabaceae</taxon>
        <taxon>Papilionoideae</taxon>
        <taxon>50 kb inversion clade</taxon>
        <taxon>NPAAA clade</taxon>
        <taxon>Hologalegina</taxon>
        <taxon>IRL clade</taxon>
        <taxon>Trifolieae</taxon>
        <taxon>Trifolium</taxon>
    </lineage>
</organism>
<feature type="compositionally biased region" description="Basic and acidic residues" evidence="1">
    <location>
        <begin position="1"/>
        <end position="11"/>
    </location>
</feature>
<dbReference type="Proteomes" id="UP000265520">
    <property type="component" value="Unassembled WGS sequence"/>
</dbReference>